<evidence type="ECO:0000313" key="13">
    <source>
        <dbReference type="EMBL" id="SNW01368.1"/>
    </source>
</evidence>
<feature type="domain" description="Phosphoribosylformylglycinamidine synthase linker" evidence="11">
    <location>
        <begin position="12"/>
        <end position="58"/>
    </location>
</feature>
<dbReference type="Proteomes" id="UP000652995">
    <property type="component" value="Unassembled WGS sequence"/>
</dbReference>
<dbReference type="Pfam" id="PF00586">
    <property type="entry name" value="AIRS"/>
    <property type="match status" value="2"/>
</dbReference>
<feature type="domain" description="PurM-like N-terminal" evidence="9">
    <location>
        <begin position="440"/>
        <end position="557"/>
    </location>
</feature>
<keyword evidence="3 8" id="KW-0479">Metal-binding</keyword>
<dbReference type="PIRSF" id="PIRSF001587">
    <property type="entry name" value="FGAM_synthase_II"/>
    <property type="match status" value="1"/>
</dbReference>
<feature type="binding site" evidence="8">
    <location>
        <position position="532"/>
    </location>
    <ligand>
        <name>ATP</name>
        <dbReference type="ChEBI" id="CHEBI:30616"/>
    </ligand>
</feature>
<evidence type="ECO:0000256" key="2">
    <source>
        <dbReference type="ARBA" id="ARBA00022598"/>
    </source>
</evidence>
<feature type="binding site" evidence="8">
    <location>
        <position position="57"/>
    </location>
    <ligand>
        <name>ATP</name>
        <dbReference type="ChEBI" id="CHEBI:30616"/>
    </ligand>
</feature>
<dbReference type="RefSeq" id="WP_095116075.1">
    <property type="nucleotide sequence ID" value="NZ_BMCB01000001.1"/>
</dbReference>
<feature type="domain" description="PurM-like C-terminal" evidence="10">
    <location>
        <begin position="207"/>
        <end position="361"/>
    </location>
</feature>
<dbReference type="Pfam" id="PF02769">
    <property type="entry name" value="AIRS_C"/>
    <property type="match status" value="2"/>
</dbReference>
<feature type="binding site" evidence="8">
    <location>
        <position position="98"/>
    </location>
    <ligand>
        <name>Mg(2+)</name>
        <dbReference type="ChEBI" id="CHEBI:18420"/>
        <label>1</label>
    </ligand>
</feature>
<feature type="binding site" evidence="8">
    <location>
        <position position="122"/>
    </location>
    <ligand>
        <name>Mg(2+)</name>
        <dbReference type="ChEBI" id="CHEBI:18420"/>
        <label>2</label>
    </ligand>
</feature>
<dbReference type="Pfam" id="PF18072">
    <property type="entry name" value="FGAR-AT_linker"/>
    <property type="match status" value="1"/>
</dbReference>
<dbReference type="KEGG" id="smus:C7J88_00225"/>
<name>A0A240C2M3_9STAP</name>
<accession>A0A240C2M3</accession>
<feature type="binding site" evidence="8">
    <location>
        <position position="245"/>
    </location>
    <ligand>
        <name>substrate</name>
    </ligand>
</feature>
<feature type="binding site" evidence="8">
    <location>
        <begin position="99"/>
        <end position="102"/>
    </location>
    <ligand>
        <name>substrate</name>
    </ligand>
</feature>
<feature type="binding site" evidence="8">
    <location>
        <position position="273"/>
    </location>
    <ligand>
        <name>Mg(2+)</name>
        <dbReference type="ChEBI" id="CHEBI:18420"/>
        <label>2</label>
    </ligand>
</feature>
<dbReference type="InterPro" id="IPR016188">
    <property type="entry name" value="PurM-like_N"/>
</dbReference>
<dbReference type="AlphaFoldDB" id="A0A240C2M3"/>
<dbReference type="InterPro" id="IPR036921">
    <property type="entry name" value="PurM-like_N_sf"/>
</dbReference>
<keyword evidence="5 8" id="KW-0658">Purine biosynthesis</keyword>
<keyword evidence="2 8" id="KW-0436">Ligase</keyword>
<dbReference type="InterPro" id="IPR010918">
    <property type="entry name" value="PurM-like_C_dom"/>
</dbReference>
<keyword evidence="1 8" id="KW-0963">Cytoplasm</keyword>
<reference evidence="15" key="3">
    <citation type="journal article" date="2019" name="Int. J. Syst. Evol. Microbiol.">
        <title>The Global Catalogue of Microorganisms (GCM) 10K type strain sequencing project: providing services to taxonomists for standard genome sequencing and annotation.</title>
        <authorList>
            <consortium name="The Broad Institute Genomics Platform"/>
            <consortium name="The Broad Institute Genome Sequencing Center for Infectious Disease"/>
            <person name="Wu L."/>
            <person name="Ma J."/>
        </authorList>
    </citation>
    <scope>NUCLEOTIDE SEQUENCE [LARGE SCALE GENOMIC DNA]</scope>
    <source>
        <strain evidence="15">CCM 4175</strain>
    </source>
</reference>
<evidence type="ECO:0000256" key="3">
    <source>
        <dbReference type="ARBA" id="ARBA00022723"/>
    </source>
</evidence>
<dbReference type="EC" id="6.3.5.3" evidence="8"/>
<comment type="subunit">
    <text evidence="8">Monomer. Part of the FGAM synthase complex composed of 1 PurL, 1 PurQ and 2 PurS subunits.</text>
</comment>
<feature type="active site" evidence="8">
    <location>
        <position position="54"/>
    </location>
</feature>
<keyword evidence="6 8" id="KW-0067">ATP-binding</keyword>
<dbReference type="GO" id="GO:0000287">
    <property type="term" value="F:magnesium ion binding"/>
    <property type="evidence" value="ECO:0007669"/>
    <property type="project" value="UniProtKB-UniRule"/>
</dbReference>
<reference evidence="12" key="1">
    <citation type="journal article" date="2014" name="Int. J. Syst. Evol. Microbiol.">
        <title>Complete genome of a new Firmicutes species belonging to the dominant human colonic microbiota ('Ruminococcus bicirculans') reveals two chromosomes and a selective capacity to utilize plant glucans.</title>
        <authorList>
            <consortium name="NISC Comparative Sequencing Program"/>
            <person name="Wegmann U."/>
            <person name="Louis P."/>
            <person name="Goesmann A."/>
            <person name="Henrissat B."/>
            <person name="Duncan S.H."/>
            <person name="Flint H.J."/>
        </authorList>
    </citation>
    <scope>NUCLEOTIDE SEQUENCE</scope>
    <source>
        <strain evidence="12">CCM 4175</strain>
    </source>
</reference>
<evidence type="ECO:0000313" key="14">
    <source>
        <dbReference type="Proteomes" id="UP000243706"/>
    </source>
</evidence>
<feature type="binding site" evidence="8">
    <location>
        <position position="495"/>
    </location>
    <ligand>
        <name>ATP</name>
        <dbReference type="ChEBI" id="CHEBI:30616"/>
    </ligand>
</feature>
<evidence type="ECO:0000259" key="11">
    <source>
        <dbReference type="Pfam" id="PF18072"/>
    </source>
</evidence>
<dbReference type="CDD" id="cd02204">
    <property type="entry name" value="PurL_repeat2"/>
    <property type="match status" value="1"/>
</dbReference>
<evidence type="ECO:0000259" key="10">
    <source>
        <dbReference type="Pfam" id="PF02769"/>
    </source>
</evidence>
<dbReference type="GO" id="GO:0005524">
    <property type="term" value="F:ATP binding"/>
    <property type="evidence" value="ECO:0007669"/>
    <property type="project" value="UniProtKB-UniRule"/>
</dbReference>
<dbReference type="NCBIfam" id="NF002290">
    <property type="entry name" value="PRK01213.1"/>
    <property type="match status" value="1"/>
</dbReference>
<feature type="binding site" evidence="8">
    <location>
        <position position="121"/>
    </location>
    <ligand>
        <name>substrate</name>
    </ligand>
</feature>
<comment type="pathway">
    <text evidence="8">Purine metabolism; IMP biosynthesis via de novo pathway; 5-amino-1-(5-phospho-D-ribosyl)imidazole from N(2)-formyl-N(1)-(5-phospho-D-ribosyl)glycinamide: step 1/2.</text>
</comment>
<comment type="catalytic activity">
    <reaction evidence="8">
        <text>N(2)-formyl-N(1)-(5-phospho-beta-D-ribosyl)glycinamide + L-glutamine + ATP + H2O = 2-formamido-N(1)-(5-O-phospho-beta-D-ribosyl)acetamidine + L-glutamate + ADP + phosphate + H(+)</text>
        <dbReference type="Rhea" id="RHEA:17129"/>
        <dbReference type="ChEBI" id="CHEBI:15377"/>
        <dbReference type="ChEBI" id="CHEBI:15378"/>
        <dbReference type="ChEBI" id="CHEBI:29985"/>
        <dbReference type="ChEBI" id="CHEBI:30616"/>
        <dbReference type="ChEBI" id="CHEBI:43474"/>
        <dbReference type="ChEBI" id="CHEBI:58359"/>
        <dbReference type="ChEBI" id="CHEBI:147286"/>
        <dbReference type="ChEBI" id="CHEBI:147287"/>
        <dbReference type="ChEBI" id="CHEBI:456216"/>
        <dbReference type="EC" id="6.3.5.3"/>
    </reaction>
</comment>
<dbReference type="InterPro" id="IPR041609">
    <property type="entry name" value="PurL_linker"/>
</dbReference>
<dbReference type="Proteomes" id="UP000243706">
    <property type="component" value="Chromosome 1"/>
</dbReference>
<evidence type="ECO:0000256" key="1">
    <source>
        <dbReference type="ARBA" id="ARBA00022490"/>
    </source>
</evidence>
<dbReference type="UniPathway" id="UPA00074">
    <property type="reaction ID" value="UER00128"/>
</dbReference>
<dbReference type="NCBIfam" id="TIGR01736">
    <property type="entry name" value="FGAM_synth_II"/>
    <property type="match status" value="1"/>
</dbReference>
<protein>
    <recommendedName>
        <fullName evidence="8">Phosphoribosylformylglycinamidine synthase subunit PurL</fullName>
        <shortName evidence="8">FGAM synthase</shortName>
        <ecNumber evidence="8">6.3.5.3</ecNumber>
    </recommendedName>
    <alternativeName>
        <fullName evidence="8">Formylglycinamide ribonucleotide amidotransferase subunit II</fullName>
        <shortName evidence="8">FGAR amidotransferase II</shortName>
        <shortName evidence="8">FGAR-AT II</shortName>
    </alternativeName>
    <alternativeName>
        <fullName evidence="8">Glutamine amidotransferase PurL</fullName>
    </alternativeName>
    <alternativeName>
        <fullName evidence="8">Phosphoribosylformylglycinamidine synthase subunit II</fullName>
    </alternativeName>
</protein>
<evidence type="ECO:0000259" key="9">
    <source>
        <dbReference type="Pfam" id="PF00586"/>
    </source>
</evidence>
<dbReference type="EMBL" id="LT906464">
    <property type="protein sequence ID" value="SNW01368.1"/>
    <property type="molecule type" value="Genomic_DNA"/>
</dbReference>
<feature type="active site" description="Proton acceptor" evidence="8">
    <location>
        <position position="100"/>
    </location>
</feature>
<evidence type="ECO:0000256" key="8">
    <source>
        <dbReference type="HAMAP-Rule" id="MF_00420"/>
    </source>
</evidence>
<feature type="domain" description="PurM-like C-terminal" evidence="10">
    <location>
        <begin position="570"/>
        <end position="699"/>
    </location>
</feature>
<reference evidence="13 14" key="2">
    <citation type="submission" date="2017-06" db="EMBL/GenBank/DDBJ databases">
        <authorList>
            <consortium name="Pathogen Informatics"/>
        </authorList>
    </citation>
    <scope>NUCLEOTIDE SEQUENCE [LARGE SCALE GENOMIC DNA]</scope>
    <source>
        <strain evidence="13 14">NCTC13833</strain>
    </source>
</reference>
<comment type="caution">
    <text evidence="8">Lacks conserved residue(s) required for the propagation of feature annotation.</text>
</comment>
<dbReference type="EMBL" id="BMCB01000001">
    <property type="protein sequence ID" value="GGA81829.1"/>
    <property type="molecule type" value="Genomic_DNA"/>
</dbReference>
<dbReference type="Gene3D" id="3.90.650.10">
    <property type="entry name" value="PurM-like C-terminal domain"/>
    <property type="match status" value="2"/>
</dbReference>
<comment type="subcellular location">
    <subcellularLocation>
        <location evidence="8">Cytoplasm</location>
    </subcellularLocation>
</comment>
<dbReference type="CDD" id="cd02203">
    <property type="entry name" value="PurL_repeat1"/>
    <property type="match status" value="1"/>
</dbReference>
<evidence type="ECO:0000256" key="7">
    <source>
        <dbReference type="ARBA" id="ARBA00022842"/>
    </source>
</evidence>
<dbReference type="PANTHER" id="PTHR43555">
    <property type="entry name" value="PHOSPHORIBOSYLFORMYLGLYCINAMIDINE SYNTHASE SUBUNIT PURL"/>
    <property type="match status" value="1"/>
</dbReference>
<gene>
    <name evidence="8 13" type="primary">purL</name>
    <name evidence="12" type="ORF">GCM10007183_02550</name>
    <name evidence="13" type="ORF">SAMEA4412661_00694</name>
</gene>
<feature type="binding site" evidence="8">
    <location>
        <position position="533"/>
    </location>
    <ligand>
        <name>Mg(2+)</name>
        <dbReference type="ChEBI" id="CHEBI:18420"/>
        <label>1</label>
    </ligand>
</feature>
<evidence type="ECO:0000256" key="4">
    <source>
        <dbReference type="ARBA" id="ARBA00022741"/>
    </source>
</evidence>
<organism evidence="13 14">
    <name type="scientific">Staphylococcus muscae</name>
    <dbReference type="NCBI Taxonomy" id="1294"/>
    <lineage>
        <taxon>Bacteria</taxon>
        <taxon>Bacillati</taxon>
        <taxon>Bacillota</taxon>
        <taxon>Bacilli</taxon>
        <taxon>Bacillales</taxon>
        <taxon>Staphylococcaceae</taxon>
        <taxon>Staphylococcus</taxon>
    </lineage>
</organism>
<feature type="binding site" evidence="8">
    <location>
        <position position="535"/>
    </location>
    <ligand>
        <name>substrate</name>
    </ligand>
</feature>
<dbReference type="FunFam" id="3.30.1330.10:FF:000004">
    <property type="entry name" value="Phosphoribosylformylglycinamidine synthase subunit PurL"/>
    <property type="match status" value="1"/>
</dbReference>
<feature type="binding site" evidence="8">
    <location>
        <position position="96"/>
    </location>
    <ligand>
        <name>ATP</name>
        <dbReference type="ChEBI" id="CHEBI:30616"/>
    </ligand>
</feature>
<sequence>MPKFLEPTAEEIKTQKIYREMGLSDAEFDKVETILGRKPNYTETGIFSVMWSEHCSYKHSKPFLKQFPTTGEHVLMGPGEGAGVVDIGDNQAVVFKVESHNHPSAIEPYQGAATGVGGIIRDIVSIGARPINLLNSLRFGELTEKTNRRLLRGVVAGIGGYGNCIGIPTTAGEIEFDDRYDGNPLVNAMCVGVIDHDMIQKGLAQGVGNSVIYVGLKTGRDGIHGATFASEELTEESESKRPSVQIGDPFVGKKLMEATLEAITYPELVGIQDMGAAGLTSSSSEMAAKGGSGIHLQLEKVPVREMGISPYEMMLSETQERMLLVVKKGTEQKFLDLFEKHELDSAVIGEVTDTDRFVLTYEGEVFADIPVKPLDHEAPVYVLEGEPLKHDKPANDYSGIDVEDVFDRLLTHPTIASKQYLYRQYDQQVGANTIVKPGLQASVVRVEGTNKAVASTIDGEARYVFNDPYEGGKMVVAEAYRNLIAVGAKPLAMTDCLNYGSPEKKHIYQQLIDSTRGMAEACDVLETPVVSGNVSLYNETRTSSIFPTPVVGMVGLIEDIDYLRDFTPSAGDKVYVVGETTDNYGGSQVEKLLYGDVNHETETVDLTEEATKGEAIRKAVREGVLSHVQTVGKGGLLIILARMSAFYNLGLDATVDLSNAQLFSETQGRYVVVVKAGQTFAHDNAVEIGTLTDNDDFKVAAQHKTLHRRTSELKEAWEGAIEACMTSVD</sequence>
<dbReference type="InterPro" id="IPR010074">
    <property type="entry name" value="PRibForGlyAmidine_synth_PurL"/>
</dbReference>
<proteinExistence type="inferred from homology"/>
<dbReference type="SUPFAM" id="SSF56042">
    <property type="entry name" value="PurM C-terminal domain-like"/>
    <property type="match status" value="2"/>
</dbReference>
<dbReference type="GO" id="GO:0004642">
    <property type="term" value="F:phosphoribosylformylglycinamidine synthase activity"/>
    <property type="evidence" value="ECO:0007669"/>
    <property type="project" value="UniProtKB-UniRule"/>
</dbReference>
<evidence type="ECO:0000313" key="12">
    <source>
        <dbReference type="EMBL" id="GGA81829.1"/>
    </source>
</evidence>
<dbReference type="HAMAP" id="MF_00420">
    <property type="entry name" value="PurL_2"/>
    <property type="match status" value="1"/>
</dbReference>
<dbReference type="GO" id="GO:0005737">
    <property type="term" value="C:cytoplasm"/>
    <property type="evidence" value="ECO:0007669"/>
    <property type="project" value="UniProtKB-SubCell"/>
</dbReference>
<comment type="function">
    <text evidence="8">Part of the phosphoribosylformylglycinamidine synthase complex involved in the purines biosynthetic pathway. Catalyzes the ATP-dependent conversion of formylglycinamide ribonucleotide (FGAR) and glutamine to yield formylglycinamidine ribonucleotide (FGAM) and glutamate. The FGAM synthase complex is composed of three subunits. PurQ produces an ammonia molecule by converting glutamine to glutamate. PurL transfers the ammonia molecule to FGAR to form FGAM in an ATP-dependent manner. PurS interacts with PurQ and PurL and is thought to assist in the transfer of the ammonia molecule from PurQ to PurL.</text>
</comment>
<dbReference type="Gene3D" id="3.30.1330.10">
    <property type="entry name" value="PurM-like, N-terminal domain"/>
    <property type="match status" value="2"/>
</dbReference>
<dbReference type="InterPro" id="IPR036676">
    <property type="entry name" value="PurM-like_C_sf"/>
</dbReference>
<keyword evidence="4 8" id="KW-0547">Nucleotide-binding</keyword>
<evidence type="ECO:0000256" key="5">
    <source>
        <dbReference type="ARBA" id="ARBA00022755"/>
    </source>
</evidence>
<evidence type="ECO:0000256" key="6">
    <source>
        <dbReference type="ARBA" id="ARBA00022840"/>
    </source>
</evidence>
<reference evidence="12" key="4">
    <citation type="submission" date="2024-05" db="EMBL/GenBank/DDBJ databases">
        <authorList>
            <person name="Sun Q."/>
            <person name="Sedlacek I."/>
        </authorList>
    </citation>
    <scope>NUCLEOTIDE SEQUENCE</scope>
    <source>
        <strain evidence="12">CCM 4175</strain>
    </source>
</reference>
<comment type="similarity">
    <text evidence="8">Belongs to the FGAMS family.</text>
</comment>
<dbReference type="GO" id="GO:0006189">
    <property type="term" value="P:'de novo' IMP biosynthetic process"/>
    <property type="evidence" value="ECO:0007669"/>
    <property type="project" value="UniProtKB-UniRule"/>
</dbReference>
<dbReference type="OrthoDB" id="9804441at2"/>
<evidence type="ECO:0000313" key="15">
    <source>
        <dbReference type="Proteomes" id="UP000652995"/>
    </source>
</evidence>
<feature type="domain" description="PurM-like N-terminal" evidence="9">
    <location>
        <begin position="79"/>
        <end position="194"/>
    </location>
</feature>
<dbReference type="SUPFAM" id="SSF55326">
    <property type="entry name" value="PurM N-terminal domain-like"/>
    <property type="match status" value="2"/>
</dbReference>
<dbReference type="PANTHER" id="PTHR43555:SF1">
    <property type="entry name" value="PHOSPHORIBOSYLFORMYLGLYCINAMIDINE SYNTHASE SUBUNIT PURL"/>
    <property type="match status" value="1"/>
</dbReference>
<keyword evidence="7 8" id="KW-0460">Magnesium</keyword>
<keyword evidence="15" id="KW-1185">Reference proteome</keyword>